<reference evidence="17" key="1">
    <citation type="submission" date="2025-08" db="UniProtKB">
        <authorList>
            <consortium name="Ensembl"/>
        </authorList>
    </citation>
    <scope>IDENTIFICATION</scope>
</reference>
<keyword evidence="7" id="KW-0694">RNA-binding</keyword>
<sequence length="1136" mass="128608">MSAEQVSSLCDQLVKAVTVIMDPASTQRYRLEALKFCEEFKEKCPICVPCGLKLAEKTQTAIVRHFGLQILEHVSYKYLVFAVLYNSAPLLSQGTQSILEEESHIKDVLSRIVVEMIKREWPQHWPDMLKELDTLSKQGETQTELVMFILLRLAEDVVTFQTLPTQRRRDIQQTLTQNMEKIFSFLLTTLQQNVNKYRRMAQANCRVGIAALNTLAGYIDWVALSHITADNCKLLEMLCLLLNEPELQIGAAECLLIAVSRKGKLEDRKPLMVLFGDVAMHYILSAAQTADGEGLVEKHYVFLKRLCQVLCALGSQLCALLGSDSDVETPANFGKYLDSFLAFTTHPSQFLRSSTQITWGALFRHEVLSRDPLLLAMIPKYLRASMTNLVKVGFPSKTDSPSCEYSRFDFDSDEDFNAFFNSFRAQQGEVMRMACRLDPQTGFQMAGEWLKYQLTSPVDTGPMNSKTGEGLCSIFSPSFVQWDAMTFFSESVISQMFRTLDKDEIPVNDGIDLLQLVLNFETKDPLILSCVLTNVSALFPFVTYRPEYLPQVLSKFVVSVQAPRTRAVKNVRRHACSSIIKMCRDYPQLVLPNFEMLYNHVKQLLSNELLLTQMEKCALMEALVLISNQFKDYERQKVFLEELMAPVAGLWLSPEMQRVLSDPEAFISYVGADNKIADPVLEDPSGLNRSRISFCVYTILGVVKRARWPAATEEAKAGGFLVGYMPSGSPIYRNPCTEQVLKLLDNLLALIRTHNNLYMPEMVARLGETFAKALDMLEVEKNAILGLPQPLLELYDSPVYKTVLERMQGFFCTLYDNCFHILGNAGPSMQQDFYTVEGLATQLLSSAFINLNNIPDYRLRPMLRILPSLSQRLSQKWQVINQRSMLCEDEAADDNPESQEMLEEQLVRLLTREVMDLITVCCVSKKGVEHNTTAAVDGDGDSSDWFPSLTPFQDVCTALLITAYTSLSWKDTLSCQRTTTQLCWPLLKQVLPGNLLPDAVSWFFTSVLKGLQTHGQHDGCMAALVHLAFQIYEALRPRYAELKAVMEQIPDIQRDSLEQFDSKLLNPTLQKVADKRRKDHFKRLITGCIGKPLGEQFRKEVHIRNLPSLFKKVKPSLETDVLENEDGEGLTALFEP</sequence>
<dbReference type="InterPro" id="IPR011989">
    <property type="entry name" value="ARM-like"/>
</dbReference>
<reference evidence="17" key="2">
    <citation type="submission" date="2025-09" db="UniProtKB">
        <authorList>
            <consortium name="Ensembl"/>
        </authorList>
    </citation>
    <scope>IDENTIFICATION</scope>
</reference>
<comment type="subcellular location">
    <subcellularLocation>
        <location evidence="2">Cytoplasm</location>
    </subcellularLocation>
    <subcellularLocation>
        <location evidence="1">Nucleus</location>
    </subcellularLocation>
</comment>
<evidence type="ECO:0000256" key="5">
    <source>
        <dbReference type="ARBA" id="ARBA00022490"/>
    </source>
</evidence>
<keyword evidence="6" id="KW-0820">tRNA-binding</keyword>
<dbReference type="Ensembl" id="ENSBJAT00000012461.1">
    <property type="protein sequence ID" value="ENSBJAP00000012121.1"/>
    <property type="gene ID" value="ENSBJAG00000008059.1"/>
</dbReference>
<evidence type="ECO:0000313" key="18">
    <source>
        <dbReference type="Proteomes" id="UP000694555"/>
    </source>
</evidence>
<dbReference type="SUPFAM" id="SSF48371">
    <property type="entry name" value="ARM repeat"/>
    <property type="match status" value="1"/>
</dbReference>
<dbReference type="Gene3D" id="1.25.10.10">
    <property type="entry name" value="Leucine-rich Repeat Variant"/>
    <property type="match status" value="1"/>
</dbReference>
<evidence type="ECO:0000256" key="13">
    <source>
        <dbReference type="ARBA" id="ARBA00073518"/>
    </source>
</evidence>
<keyword evidence="18" id="KW-1185">Reference proteome</keyword>
<dbReference type="GO" id="GO:0006611">
    <property type="term" value="P:protein export from nucleus"/>
    <property type="evidence" value="ECO:0007669"/>
    <property type="project" value="InterPro"/>
</dbReference>
<dbReference type="Pfam" id="PF08389">
    <property type="entry name" value="Xpo1"/>
    <property type="match status" value="1"/>
</dbReference>
<evidence type="ECO:0000256" key="4">
    <source>
        <dbReference type="ARBA" id="ARBA00022448"/>
    </source>
</evidence>
<evidence type="ECO:0000256" key="8">
    <source>
        <dbReference type="ARBA" id="ARBA00022927"/>
    </source>
</evidence>
<evidence type="ECO:0000259" key="16">
    <source>
        <dbReference type="Pfam" id="PF19273"/>
    </source>
</evidence>
<dbReference type="PANTHER" id="PTHR11223">
    <property type="entry name" value="EXPORTIN 1/5"/>
    <property type="match status" value="1"/>
</dbReference>
<dbReference type="Pfam" id="PF19273">
    <property type="entry name" value="Exportin-5"/>
    <property type="match status" value="2"/>
</dbReference>
<dbReference type="InterPro" id="IPR016024">
    <property type="entry name" value="ARM-type_fold"/>
</dbReference>
<evidence type="ECO:0000256" key="11">
    <source>
        <dbReference type="ARBA" id="ARBA00023242"/>
    </source>
</evidence>
<feature type="domain" description="Exportin-5 C-terminal" evidence="16">
    <location>
        <begin position="866"/>
        <end position="1095"/>
    </location>
</feature>
<evidence type="ECO:0000256" key="1">
    <source>
        <dbReference type="ARBA" id="ARBA00004123"/>
    </source>
</evidence>
<dbReference type="FunFam" id="1.25.10.10:FF:000204">
    <property type="entry name" value="Exportin 5"/>
    <property type="match status" value="1"/>
</dbReference>
<dbReference type="InterPro" id="IPR045065">
    <property type="entry name" value="XPO1/5"/>
</dbReference>
<dbReference type="GO" id="GO:0042565">
    <property type="term" value="C:RNA nuclear export complex"/>
    <property type="evidence" value="ECO:0007669"/>
    <property type="project" value="TreeGrafter"/>
</dbReference>
<protein>
    <recommendedName>
        <fullName evidence="13">Exportin-5</fullName>
    </recommendedName>
    <alternativeName>
        <fullName evidence="14">Ran-binding protein 21</fullName>
    </alternativeName>
</protein>
<comment type="function">
    <text evidence="12">Mediates the nuclear export of micro-RNA precursors, which form short hairpins. Also mediates the nuclear export of synthetic short hairpin RNAs used for RNA interference. In some circumstances can also mediate the nuclear export of deacylated and aminoacylated tRNAs. Specifically recognizes dsRNAs that lack a 5'-overhang in a sequence-independent manner, have only a short 3'-overhang, and that have a double-stranded length of at least 15 base-pairs. Binding is dependent on Ran-GTP.</text>
</comment>
<proteinExistence type="inferred from homology"/>
<evidence type="ECO:0000256" key="14">
    <source>
        <dbReference type="ARBA" id="ARBA00077871"/>
    </source>
</evidence>
<dbReference type="GO" id="GO:0005737">
    <property type="term" value="C:cytoplasm"/>
    <property type="evidence" value="ECO:0007669"/>
    <property type="project" value="UniProtKB-SubCell"/>
</dbReference>
<evidence type="ECO:0000256" key="6">
    <source>
        <dbReference type="ARBA" id="ARBA00022555"/>
    </source>
</evidence>
<dbReference type="AlphaFoldDB" id="A0A8C0B5M9"/>
<feature type="domain" description="Exportin-5 C-terminal" evidence="16">
    <location>
        <begin position="297"/>
        <end position="865"/>
    </location>
</feature>
<evidence type="ECO:0000256" key="3">
    <source>
        <dbReference type="ARBA" id="ARBA00009466"/>
    </source>
</evidence>
<dbReference type="InterPro" id="IPR045478">
    <property type="entry name" value="Exportin-5_C"/>
</dbReference>
<dbReference type="GO" id="GO:0031047">
    <property type="term" value="P:regulatory ncRNA-mediated gene silencing"/>
    <property type="evidence" value="ECO:0007669"/>
    <property type="project" value="UniProtKB-KW"/>
</dbReference>
<evidence type="ECO:0000256" key="12">
    <source>
        <dbReference type="ARBA" id="ARBA00057045"/>
    </source>
</evidence>
<keyword evidence="10" id="KW-0943">RNA-mediated gene silencing</keyword>
<dbReference type="GO" id="GO:0000049">
    <property type="term" value="F:tRNA binding"/>
    <property type="evidence" value="ECO:0007669"/>
    <property type="project" value="UniProtKB-KW"/>
</dbReference>
<evidence type="ECO:0000259" key="15">
    <source>
        <dbReference type="Pfam" id="PF08389"/>
    </source>
</evidence>
<comment type="similarity">
    <text evidence="3">Belongs to the exportin family.</text>
</comment>
<dbReference type="PANTHER" id="PTHR11223:SF3">
    <property type="entry name" value="EXPORTIN-5"/>
    <property type="match status" value="1"/>
</dbReference>
<keyword evidence="5" id="KW-0963">Cytoplasm</keyword>
<keyword evidence="11" id="KW-0539">Nucleus</keyword>
<evidence type="ECO:0000256" key="10">
    <source>
        <dbReference type="ARBA" id="ARBA00023158"/>
    </source>
</evidence>
<organism evidence="17 18">
    <name type="scientific">Buteo japonicus</name>
    <dbReference type="NCBI Taxonomy" id="224669"/>
    <lineage>
        <taxon>Eukaryota</taxon>
        <taxon>Metazoa</taxon>
        <taxon>Chordata</taxon>
        <taxon>Craniata</taxon>
        <taxon>Vertebrata</taxon>
        <taxon>Euteleostomi</taxon>
        <taxon>Archelosauria</taxon>
        <taxon>Archosauria</taxon>
        <taxon>Dinosauria</taxon>
        <taxon>Saurischia</taxon>
        <taxon>Theropoda</taxon>
        <taxon>Coelurosauria</taxon>
        <taxon>Aves</taxon>
        <taxon>Neognathae</taxon>
        <taxon>Neoaves</taxon>
        <taxon>Telluraves</taxon>
        <taxon>Accipitrimorphae</taxon>
        <taxon>Accipitriformes</taxon>
        <taxon>Accipitridae</taxon>
        <taxon>Accipitrinae</taxon>
        <taxon>Buteo</taxon>
    </lineage>
</organism>
<dbReference type="InterPro" id="IPR013598">
    <property type="entry name" value="Exportin-1/Importin-b-like"/>
</dbReference>
<evidence type="ECO:0000313" key="17">
    <source>
        <dbReference type="Ensembl" id="ENSBJAP00000012121.1"/>
    </source>
</evidence>
<evidence type="ECO:0000256" key="2">
    <source>
        <dbReference type="ARBA" id="ARBA00004496"/>
    </source>
</evidence>
<keyword evidence="4" id="KW-0813">Transport</keyword>
<feature type="domain" description="Exportin-1/Importin-beta-like" evidence="15">
    <location>
        <begin position="103"/>
        <end position="255"/>
    </location>
</feature>
<keyword evidence="9" id="KW-0007">Acetylation</keyword>
<evidence type="ECO:0000256" key="7">
    <source>
        <dbReference type="ARBA" id="ARBA00022884"/>
    </source>
</evidence>
<name>A0A8C0B5M9_9AVES</name>
<dbReference type="GO" id="GO:0006405">
    <property type="term" value="P:RNA export from nucleus"/>
    <property type="evidence" value="ECO:0007669"/>
    <property type="project" value="TreeGrafter"/>
</dbReference>
<keyword evidence="8" id="KW-0653">Protein transport</keyword>
<dbReference type="GO" id="GO:0005049">
    <property type="term" value="F:nuclear export signal receptor activity"/>
    <property type="evidence" value="ECO:0007669"/>
    <property type="project" value="InterPro"/>
</dbReference>
<accession>A0A8C0B5M9</accession>
<dbReference type="GO" id="GO:0005634">
    <property type="term" value="C:nucleus"/>
    <property type="evidence" value="ECO:0007669"/>
    <property type="project" value="UniProtKB-SubCell"/>
</dbReference>
<dbReference type="Proteomes" id="UP000694555">
    <property type="component" value="Unplaced"/>
</dbReference>
<evidence type="ECO:0000256" key="9">
    <source>
        <dbReference type="ARBA" id="ARBA00022990"/>
    </source>
</evidence>